<gene>
    <name evidence="2" type="ORF">EXM22_04600</name>
</gene>
<dbReference type="GO" id="GO:0035312">
    <property type="term" value="F:5'-3' DNA exonuclease activity"/>
    <property type="evidence" value="ECO:0007669"/>
    <property type="project" value="TreeGrafter"/>
</dbReference>
<evidence type="ECO:0000313" key="3">
    <source>
        <dbReference type="Proteomes" id="UP000324209"/>
    </source>
</evidence>
<accession>A0A5C1QGR3</accession>
<evidence type="ECO:0000313" key="2">
    <source>
        <dbReference type="EMBL" id="QEN07303.1"/>
    </source>
</evidence>
<keyword evidence="3" id="KW-1185">Reference proteome</keyword>
<dbReference type="RefSeq" id="WP_149485385.1">
    <property type="nucleotide sequence ID" value="NZ_CP036150.1"/>
</dbReference>
<dbReference type="KEGG" id="ock:EXM22_04600"/>
<dbReference type="AlphaFoldDB" id="A0A5C1QGR3"/>
<evidence type="ECO:0000259" key="1">
    <source>
        <dbReference type="SMART" id="SM00481"/>
    </source>
</evidence>
<dbReference type="CDD" id="cd07438">
    <property type="entry name" value="PHP_HisPPase_AMP"/>
    <property type="match status" value="1"/>
</dbReference>
<dbReference type="InterPro" id="IPR016195">
    <property type="entry name" value="Pol/histidinol_Pase-like"/>
</dbReference>
<dbReference type="Gene3D" id="1.10.150.650">
    <property type="match status" value="1"/>
</dbReference>
<dbReference type="InterPro" id="IPR004013">
    <property type="entry name" value="PHP_dom"/>
</dbReference>
<dbReference type="InterPro" id="IPR003141">
    <property type="entry name" value="Pol/His_phosphatase_N"/>
</dbReference>
<reference evidence="2 3" key="1">
    <citation type="submission" date="2019-02" db="EMBL/GenBank/DDBJ databases">
        <title>Complete Genome Sequence and Methylome Analysis of free living Spirochaetas.</title>
        <authorList>
            <person name="Fomenkov A."/>
            <person name="Dubinina G."/>
            <person name="Leshcheva N."/>
            <person name="Mikheeva N."/>
            <person name="Grabovich M."/>
            <person name="Vincze T."/>
            <person name="Roberts R.J."/>
        </authorList>
    </citation>
    <scope>NUCLEOTIDE SEQUENCE [LARGE SCALE GENOMIC DNA]</scope>
    <source>
        <strain evidence="2 3">K2</strain>
    </source>
</reference>
<dbReference type="OrthoDB" id="9804333at2"/>
<feature type="domain" description="Polymerase/histidinol phosphatase N-terminal" evidence="1">
    <location>
        <begin position="2"/>
        <end position="67"/>
    </location>
</feature>
<protein>
    <submittedName>
        <fullName evidence="2">PHP domain-containing protein</fullName>
    </submittedName>
</protein>
<organism evidence="2 3">
    <name type="scientific">Oceanispirochaeta crateris</name>
    <dbReference type="NCBI Taxonomy" id="2518645"/>
    <lineage>
        <taxon>Bacteria</taxon>
        <taxon>Pseudomonadati</taxon>
        <taxon>Spirochaetota</taxon>
        <taxon>Spirochaetia</taxon>
        <taxon>Spirochaetales</taxon>
        <taxon>Spirochaetaceae</taxon>
        <taxon>Oceanispirochaeta</taxon>
    </lineage>
</organism>
<dbReference type="PANTHER" id="PTHR42924:SF3">
    <property type="entry name" value="POLYMERASE_HISTIDINOL PHOSPHATASE N-TERMINAL DOMAIN-CONTAINING PROTEIN"/>
    <property type="match status" value="1"/>
</dbReference>
<dbReference type="InterPro" id="IPR052018">
    <property type="entry name" value="PHP_domain"/>
</dbReference>
<dbReference type="PANTHER" id="PTHR42924">
    <property type="entry name" value="EXONUCLEASE"/>
    <property type="match status" value="1"/>
</dbReference>
<dbReference type="SUPFAM" id="SSF89550">
    <property type="entry name" value="PHP domain-like"/>
    <property type="match status" value="1"/>
</dbReference>
<dbReference type="GO" id="GO:0004534">
    <property type="term" value="F:5'-3' RNA exonuclease activity"/>
    <property type="evidence" value="ECO:0007669"/>
    <property type="project" value="TreeGrafter"/>
</dbReference>
<sequence>MIDLHTHSTASDGTCSPIELLKQASEVGLKALALTDHDTLDGLEEAQGAADLLGIQFIPGIELEIEHYPGEFHLLGLSLTNWKDSSLSLFLKEVRDHRNDRNSKMLELFEEDGIHISEEELKSAAGGRIIARPHFAKILVERKIAKNVKQAFDRYLGVEKKFYLPKKVMTLEQGLQLIHEAGGYAVIAHPLSLYLSWGKLPLRLTQWKEMGLDGLEAWHSGAKEHQAQRFEKLALENDLFVTGGSDYHGANRKDRTLGKGGGNKPIPDEFLEAFK</sequence>
<dbReference type="EMBL" id="CP036150">
    <property type="protein sequence ID" value="QEN07303.1"/>
    <property type="molecule type" value="Genomic_DNA"/>
</dbReference>
<dbReference type="Gene3D" id="3.20.20.140">
    <property type="entry name" value="Metal-dependent hydrolases"/>
    <property type="match status" value="1"/>
</dbReference>
<dbReference type="SMART" id="SM00481">
    <property type="entry name" value="POLIIIAc"/>
    <property type="match status" value="1"/>
</dbReference>
<proteinExistence type="predicted"/>
<dbReference type="Proteomes" id="UP000324209">
    <property type="component" value="Chromosome"/>
</dbReference>
<dbReference type="Pfam" id="PF02811">
    <property type="entry name" value="PHP"/>
    <property type="match status" value="1"/>
</dbReference>
<name>A0A5C1QGR3_9SPIO</name>